<proteinExistence type="predicted"/>
<reference evidence="1 2" key="1">
    <citation type="submission" date="2023-05" db="EMBL/GenBank/DDBJ databases">
        <title>Microbacterium dauci sp.nov., Isolated from Carrot Rhizosphere Soil.</title>
        <authorList>
            <person name="Xiao Z."/>
            <person name="Zheng J."/>
        </authorList>
    </citation>
    <scope>NUCLEOTIDE SEQUENCE [LARGE SCALE GENOMIC DNA]</scope>
    <source>
        <strain evidence="1 2">LX3-4</strain>
    </source>
</reference>
<comment type="caution">
    <text evidence="1">The sequence shown here is derived from an EMBL/GenBank/DDBJ whole genome shotgun (WGS) entry which is preliminary data.</text>
</comment>
<dbReference type="Proteomes" id="UP001321481">
    <property type="component" value="Unassembled WGS sequence"/>
</dbReference>
<dbReference type="EMBL" id="JASJND010000007">
    <property type="protein sequence ID" value="MDJ1115349.1"/>
    <property type="molecule type" value="Genomic_DNA"/>
</dbReference>
<dbReference type="RefSeq" id="WP_283717026.1">
    <property type="nucleotide sequence ID" value="NZ_JASJND010000007.1"/>
</dbReference>
<gene>
    <name evidence="1" type="ORF">QNI14_12910</name>
</gene>
<protein>
    <submittedName>
        <fullName evidence="1">Uncharacterized protein</fullName>
    </submittedName>
</protein>
<name>A0ABT6ZGS3_9MICO</name>
<evidence type="ECO:0000313" key="2">
    <source>
        <dbReference type="Proteomes" id="UP001321481"/>
    </source>
</evidence>
<sequence length="456" mass="48003">MTGTTPNGIRYPDGASKAKNLGAELQQMAEDIDEFIDEQFDGANPAFAQRAGAAVDAALATRQIVTHDDRLAAGEGRPALAIPFEKGGRRYRNALEVDDHGRPTEYALGRHAAAEALYGELGKVIGVETRRDVHAPGKVALFVYDTGEVAGSISIDGTTTFAESDTTADVARGDSTTYGADLANPTVDGWCPVLSRMANRPIVGWGRSGARAEEITFMGGGLWITGAPAGGSIPAAGAVTITGLDVDPWRAGVTAPVPVLALTPAGVSIPGTLERIGDTRVFTRQTPGAVVPAASLQFRGNPRDKHRLLYVGMGINNEPLIEAGTQTIADVQGWYEDLTRGHTGPLVIWGLLDRGISEAPGTVRGDFIAAMETWFAAEYGDAWCPVRQYLASSAAIADAGAFASYAPTQADLDHVAAGVVPPGFRTGGGTSVHLNELGNWLQAWFILHHLIERGLI</sequence>
<organism evidence="1 2">
    <name type="scientific">Microbacterium dauci</name>
    <dbReference type="NCBI Taxonomy" id="3048008"/>
    <lineage>
        <taxon>Bacteria</taxon>
        <taxon>Bacillati</taxon>
        <taxon>Actinomycetota</taxon>
        <taxon>Actinomycetes</taxon>
        <taxon>Micrococcales</taxon>
        <taxon>Microbacteriaceae</taxon>
        <taxon>Microbacterium</taxon>
    </lineage>
</organism>
<accession>A0ABT6ZGS3</accession>
<evidence type="ECO:0000313" key="1">
    <source>
        <dbReference type="EMBL" id="MDJ1115349.1"/>
    </source>
</evidence>
<keyword evidence="2" id="KW-1185">Reference proteome</keyword>